<dbReference type="Proteomes" id="UP000515152">
    <property type="component" value="Chromosome 2"/>
</dbReference>
<proteinExistence type="predicted"/>
<feature type="domain" description="Thrombospondin type-1" evidence="18">
    <location>
        <begin position="1513"/>
        <end position="1552"/>
    </location>
</feature>
<keyword evidence="12" id="KW-0325">Glycoprotein</keyword>
<protein>
    <recommendedName>
        <fullName evidence="14">Thrombospondin type-1 domain-containing protein 7A</fullName>
    </recommendedName>
</protein>
<dbReference type="GO" id="GO:0042995">
    <property type="term" value="C:cell projection"/>
    <property type="evidence" value="ECO:0007669"/>
    <property type="project" value="UniProtKB-SubCell"/>
</dbReference>
<feature type="domain" description="Spondin-like TSP1" evidence="17">
    <location>
        <begin position="1409"/>
        <end position="1468"/>
    </location>
</feature>
<feature type="chain" id="PRO_5035423150" description="Thrombospondin type-1 domain-containing protein 7A" evidence="16">
    <location>
        <begin position="34"/>
        <end position="1644"/>
    </location>
</feature>
<evidence type="ECO:0000256" key="15">
    <source>
        <dbReference type="SAM" id="Phobius"/>
    </source>
</evidence>
<evidence type="ECO:0000256" key="1">
    <source>
        <dbReference type="ARBA" id="ARBA00004251"/>
    </source>
</evidence>
<feature type="domain" description="Spondin-like TSP1" evidence="17">
    <location>
        <begin position="1282"/>
        <end position="1335"/>
    </location>
</feature>
<dbReference type="FunFam" id="2.20.100.10:FF:000015">
    <property type="entry name" value="Thrombospondin, type I, domain containing 7A"/>
    <property type="match status" value="1"/>
</dbReference>
<keyword evidence="4" id="KW-0037">Angiogenesis</keyword>
<dbReference type="FunFam" id="2.20.100.10:FF:000031">
    <property type="entry name" value="Thrombospondin type 1 domain containing 7A"/>
    <property type="match status" value="1"/>
</dbReference>
<feature type="domain" description="Spondin-like TSP1" evidence="17">
    <location>
        <begin position="352"/>
        <end position="404"/>
    </location>
</feature>
<dbReference type="GO" id="GO:0030154">
    <property type="term" value="P:cell differentiation"/>
    <property type="evidence" value="ECO:0007669"/>
    <property type="project" value="UniProtKB-KW"/>
</dbReference>
<evidence type="ECO:0000256" key="14">
    <source>
        <dbReference type="ARBA" id="ARBA00069078"/>
    </source>
</evidence>
<dbReference type="Pfam" id="PF19030">
    <property type="entry name" value="TSP1_ADAMTS"/>
    <property type="match status" value="2"/>
</dbReference>
<dbReference type="GO" id="GO:0030036">
    <property type="term" value="P:actin cytoskeleton organization"/>
    <property type="evidence" value="ECO:0007669"/>
    <property type="project" value="TreeGrafter"/>
</dbReference>
<feature type="transmembrane region" description="Helical" evidence="15">
    <location>
        <begin position="1594"/>
        <end position="1618"/>
    </location>
</feature>
<evidence type="ECO:0000313" key="20">
    <source>
        <dbReference type="RefSeq" id="XP_042565300.1"/>
    </source>
</evidence>
<keyword evidence="7" id="KW-0677">Repeat</keyword>
<feature type="domain" description="Spondin-like TSP1" evidence="17">
    <location>
        <begin position="762"/>
        <end position="818"/>
    </location>
</feature>
<keyword evidence="6 16" id="KW-0732">Signal</keyword>
<dbReference type="OrthoDB" id="5814848at2759"/>
<sequence length="1644" mass="182652">MILKDDTGVVGWTWRFGNYLLLFVSLTAVQVHSDLEFTKDKHYSWKTGQWGRCMGEECGSGGVQMRTVWCIHSEGWTTHHSNCRHADKPESQRHCFKVCEWHQDLFEWEVSEWGPCVLVPFLSNELRLRASSCITAQHGIQRRRVQCVRTSNRTVVTDRICEFFSHRSALEQACLIPCPHDCVVSDFSAWSGCSKTCGVGLQHQTRVVLATPMYGGANCPNLTQTRTCSNPVPCPVGENEYEYSLKVGPWSECRLPQHKGLWLSGRTMLDFSVTSGSEKEKNAVKRHIQTALHNHHQHHLHHHNPKAWDLEIGYQTRQVRCTRSDGRNAMLSLCTQDNSPGTFQSCIMPKDCETSDWSPWSPCSKTCRAADLSPGYRFRTRSRIQAPIGGGKECPALEEKEACNIIGDLLPHCPRYVWKSTDWGDCRVAPLLSQQDRRLNNISALCGGGVQTRETYCIQVPDDSIPPHRKEVSRPVNRKLCAGDMPAAVQPCSIPCPEQCSPTPWSSWGACVHDNCMEPQGRKGFRQRWRQVLVEAAGVSDSCPHLLESMPCEDPVCFQWHVASEGACATTQGACGPGTANQTIVCVSTKGRRVPGELCVVAEEEDEPPPTEVACEVACAGDCVVDSWSRWSPCSHSCSSKTTEGKQSRTRTILALPGEGGKACPAATALEEWRSCNDHPCIVFYWEASPWEPCVEDPSASANGTSQWNSTALCAAAAAAGTQTRTATCMKMNIGPVIPKRCPDSARPDTDRPCLLPCKTDCRVTPFSEWTACPSTCLPVNATMPTQSRYRTIIQRSANGGQECPDTLYEERDCEALPVCPSFRWRTHKWHPCTLVPDAVRQGITGPGEACGKGLEVRGVSCVGEDEEPVAIGGCLRWAGAMPQRFRPCWVPCKDDCAFSSWSKFSECTGCGGPRSRKRTLTGRSRKRPRCQREDLFPLVETEECPCDAYVSQPYGNWSSCILHDVPVAGSRHGWQARRDAKECGQGLRFRAVACMDQGGHLVRPDLCSESGFVEEDCHIPCPLDCKLSDWSPWSPCSTSCGSGLKVRSKWLREKPFNGGRPCPKLDLKNQVYEAVPCHNECSEHVWVTEAWSVCTINAVDELPACGEGVQSRKIRCVSRGSEGHAASVNDTLCDPEEMPFRGQTCFLPCSSECVMSHWGPWSECPTPCNQDTVRKRTRHMLRPPVSDQTCPEDVQTEPCVLNATCFTYQYNVSNWSTCQLSENAVCGKGTRARFLDCSRSDGKMVELSMCEEASARFSPVQGLENLLELIVSCVVECPINCILSEWSAWTECSHTCGNQGQMVRARNVLQPAHEEGRPCPFQLSQTKPCPIRPCYTWHLGEWSLCRVEGAECGEGVRERNLSCMVHWGDWLDASSPKPVDDEWCGDRLSKESEQELQLPCFVPCPGDCHLTEWSSWSSCQLTCLEGRSFETVGRQARSRAVVVQVVENQESCPHQVFETRSCKGGKCHSYEWRTSGWRDNERSVWCQRSDGVNVTGGCFPQNRPTTVRHCQPLCTKPFSHCTQSGVCGCEKGYTEVMTTHGFLDYCTKTPGAANKKADVKTNSGRLKPGPSQIQDFFGEWSLRPVGPDGRIKLWVYGVTAGGFLLILLIISVSFLFCNPPKQTKSSSPPQKPLTLAYDGDVDM</sequence>
<dbReference type="FunFam" id="2.20.100.10:FF:000027">
    <property type="entry name" value="Thrombospondin type 1 domain containing 7A"/>
    <property type="match status" value="1"/>
</dbReference>
<dbReference type="InterPro" id="IPR044004">
    <property type="entry name" value="TSP1_spondin_dom"/>
</dbReference>
<keyword evidence="9 15" id="KW-1133">Transmembrane helix</keyword>
<evidence type="ECO:0000256" key="4">
    <source>
        <dbReference type="ARBA" id="ARBA00022657"/>
    </source>
</evidence>
<dbReference type="GeneID" id="105902655"/>
<dbReference type="PROSITE" id="PS50092">
    <property type="entry name" value="TSP1"/>
    <property type="match status" value="11"/>
</dbReference>
<evidence type="ECO:0000256" key="2">
    <source>
        <dbReference type="ARBA" id="ARBA00004316"/>
    </source>
</evidence>
<organism evidence="19 20">
    <name type="scientific">Clupea harengus</name>
    <name type="common">Atlantic herring</name>
    <dbReference type="NCBI Taxonomy" id="7950"/>
    <lineage>
        <taxon>Eukaryota</taxon>
        <taxon>Metazoa</taxon>
        <taxon>Chordata</taxon>
        <taxon>Craniata</taxon>
        <taxon>Vertebrata</taxon>
        <taxon>Euteleostomi</taxon>
        <taxon>Actinopterygii</taxon>
        <taxon>Neopterygii</taxon>
        <taxon>Teleostei</taxon>
        <taxon>Clupei</taxon>
        <taxon>Clupeiformes</taxon>
        <taxon>Clupeoidei</taxon>
        <taxon>Clupeidae</taxon>
        <taxon>Clupea</taxon>
    </lineage>
</organism>
<evidence type="ECO:0000256" key="13">
    <source>
        <dbReference type="ARBA" id="ARBA00023273"/>
    </source>
</evidence>
<gene>
    <name evidence="20" type="primary">thsd7ba</name>
</gene>
<dbReference type="FunFam" id="2.20.100.10:FF:000017">
    <property type="entry name" value="Thrombospondin type 1 domain containing 7A"/>
    <property type="match status" value="1"/>
</dbReference>
<dbReference type="RefSeq" id="XP_042565300.1">
    <property type="nucleotide sequence ID" value="XM_042709366.1"/>
</dbReference>
<evidence type="ECO:0000256" key="5">
    <source>
        <dbReference type="ARBA" id="ARBA00022692"/>
    </source>
</evidence>
<evidence type="ECO:0000256" key="8">
    <source>
        <dbReference type="ARBA" id="ARBA00022782"/>
    </source>
</evidence>
<comment type="subcellular location">
    <subcellularLocation>
        <location evidence="1">Cell membrane</location>
        <topology evidence="1">Single-pass type I membrane protein</topology>
    </subcellularLocation>
    <subcellularLocation>
        <location evidence="2">Cell projection</location>
    </subcellularLocation>
</comment>
<evidence type="ECO:0000256" key="12">
    <source>
        <dbReference type="ARBA" id="ARBA00023180"/>
    </source>
</evidence>
<dbReference type="FunFam" id="2.20.100.10:FF:000018">
    <property type="entry name" value="Thrombospondin type 1 domain containing 7A"/>
    <property type="match status" value="1"/>
</dbReference>
<dbReference type="InterPro" id="IPR000884">
    <property type="entry name" value="TSP1_rpt"/>
</dbReference>
<keyword evidence="3" id="KW-1003">Cell membrane</keyword>
<dbReference type="InterPro" id="IPR051418">
    <property type="entry name" value="Spondin/Thrombospondin_T1"/>
</dbReference>
<evidence type="ECO:0000259" key="18">
    <source>
        <dbReference type="Pfam" id="PF23308"/>
    </source>
</evidence>
<feature type="domain" description="Spondin-like TSP1" evidence="17">
    <location>
        <begin position="623"/>
        <end position="681"/>
    </location>
</feature>
<dbReference type="Pfam" id="PF19028">
    <property type="entry name" value="TSP1_spondin"/>
    <property type="match status" value="7"/>
</dbReference>
<feature type="domain" description="Spondin-like TSP1" evidence="17">
    <location>
        <begin position="182"/>
        <end position="231"/>
    </location>
</feature>
<evidence type="ECO:0000256" key="7">
    <source>
        <dbReference type="ARBA" id="ARBA00022737"/>
    </source>
</evidence>
<feature type="signal peptide" evidence="16">
    <location>
        <begin position="1"/>
        <end position="33"/>
    </location>
</feature>
<dbReference type="PANTHER" id="PTHR11311:SF7">
    <property type="entry name" value="THROMBOSPONDIN TYPE-1 DOMAIN-CONTAINING PROTEIN 7B"/>
    <property type="match status" value="1"/>
</dbReference>
<evidence type="ECO:0000256" key="9">
    <source>
        <dbReference type="ARBA" id="ARBA00022989"/>
    </source>
</evidence>
<evidence type="ECO:0000256" key="11">
    <source>
        <dbReference type="ARBA" id="ARBA00023157"/>
    </source>
</evidence>
<dbReference type="GO" id="GO:0001525">
    <property type="term" value="P:angiogenesis"/>
    <property type="evidence" value="ECO:0007669"/>
    <property type="project" value="UniProtKB-KW"/>
</dbReference>
<keyword evidence="8" id="KW-0221">Differentiation</keyword>
<evidence type="ECO:0000256" key="10">
    <source>
        <dbReference type="ARBA" id="ARBA00023136"/>
    </source>
</evidence>
<keyword evidence="11" id="KW-1015">Disulfide bond</keyword>
<dbReference type="FunFam" id="2.20.100.10:FF:000014">
    <property type="entry name" value="Thrombospondin type 1 domain containing 7A"/>
    <property type="match status" value="1"/>
</dbReference>
<dbReference type="FunFam" id="2.20.100.10:FF:000050">
    <property type="entry name" value="Thrombospondin type 1 domain containing 7B"/>
    <property type="match status" value="1"/>
</dbReference>
<keyword evidence="13" id="KW-0966">Cell projection</keyword>
<evidence type="ECO:0000256" key="6">
    <source>
        <dbReference type="ARBA" id="ARBA00022729"/>
    </source>
</evidence>
<accession>A0A8M1KRQ0</accession>
<dbReference type="Pfam" id="PF00090">
    <property type="entry name" value="TSP_1"/>
    <property type="match status" value="1"/>
</dbReference>
<dbReference type="Pfam" id="PF23308">
    <property type="entry name" value="TSP1_TSH7A-B_C"/>
    <property type="match status" value="1"/>
</dbReference>
<name>A0A8M1KRQ0_CLUHA</name>
<keyword evidence="10 15" id="KW-0472">Membrane</keyword>
<reference evidence="20" key="1">
    <citation type="submission" date="2025-08" db="UniProtKB">
        <authorList>
            <consortium name="RefSeq"/>
        </authorList>
    </citation>
    <scope>IDENTIFICATION</scope>
</reference>
<keyword evidence="19" id="KW-1185">Reference proteome</keyword>
<evidence type="ECO:0000259" key="17">
    <source>
        <dbReference type="Pfam" id="PF19028"/>
    </source>
</evidence>
<dbReference type="InterPro" id="IPR056991">
    <property type="entry name" value="TSP1_TSH7A-B_C"/>
</dbReference>
<dbReference type="KEGG" id="char:105902655"/>
<keyword evidence="5 15" id="KW-0812">Transmembrane</keyword>
<dbReference type="CTD" id="566298"/>
<dbReference type="PANTHER" id="PTHR11311">
    <property type="entry name" value="SPONDIN"/>
    <property type="match status" value="1"/>
</dbReference>
<evidence type="ECO:0000256" key="3">
    <source>
        <dbReference type="ARBA" id="ARBA00022475"/>
    </source>
</evidence>
<feature type="domain" description="Spondin-like TSP1" evidence="17">
    <location>
        <begin position="1026"/>
        <end position="1071"/>
    </location>
</feature>
<evidence type="ECO:0000313" key="19">
    <source>
        <dbReference type="Proteomes" id="UP000515152"/>
    </source>
</evidence>
<dbReference type="GO" id="GO:0005886">
    <property type="term" value="C:plasma membrane"/>
    <property type="evidence" value="ECO:0007669"/>
    <property type="project" value="UniProtKB-SubCell"/>
</dbReference>
<dbReference type="SMART" id="SM00209">
    <property type="entry name" value="TSP1"/>
    <property type="match status" value="14"/>
</dbReference>
<evidence type="ECO:0000256" key="16">
    <source>
        <dbReference type="SAM" id="SignalP"/>
    </source>
</evidence>
<dbReference type="FunFam" id="2.20.100.10:FF:000019">
    <property type="entry name" value="Thrombospondin type 1 domain containing 7A"/>
    <property type="match status" value="1"/>
</dbReference>